<evidence type="ECO:0000256" key="1">
    <source>
        <dbReference type="ARBA" id="ARBA00001974"/>
    </source>
</evidence>
<dbReference type="GeneID" id="63692278"/>
<dbReference type="GO" id="GO:0005741">
    <property type="term" value="C:mitochondrial outer membrane"/>
    <property type="evidence" value="ECO:0007669"/>
    <property type="project" value="UniProtKB-SubCell"/>
</dbReference>
<dbReference type="STRING" id="1858805.M5FX13"/>
<evidence type="ECO:0000313" key="14">
    <source>
        <dbReference type="EMBL" id="EJU02531.1"/>
    </source>
</evidence>
<evidence type="ECO:0000256" key="5">
    <source>
        <dbReference type="ARBA" id="ARBA00022787"/>
    </source>
</evidence>
<dbReference type="GO" id="GO:0090524">
    <property type="term" value="F:cytochrome-b5 reductase activity, acting on NADH"/>
    <property type="evidence" value="ECO:0007669"/>
    <property type="project" value="UniProtKB-EC"/>
</dbReference>
<dbReference type="RefSeq" id="XP_040629425.1">
    <property type="nucleotide sequence ID" value="XM_040777216.1"/>
</dbReference>
<keyword evidence="15" id="KW-1185">Reference proteome</keyword>
<feature type="binding site" evidence="11">
    <location>
        <position position="137"/>
    </location>
    <ligand>
        <name>FAD</name>
        <dbReference type="ChEBI" id="CHEBI:57692"/>
    </ligand>
</feature>
<dbReference type="InterPro" id="IPR017927">
    <property type="entry name" value="FAD-bd_FR_type"/>
</dbReference>
<keyword evidence="4 11" id="KW-0285">Flavoprotein</keyword>
<feature type="binding site" evidence="11">
    <location>
        <position position="204"/>
    </location>
    <ligand>
        <name>FAD</name>
        <dbReference type="ChEBI" id="CHEBI:57692"/>
    </ligand>
</feature>
<dbReference type="PANTHER" id="PTHR19370">
    <property type="entry name" value="NADH-CYTOCHROME B5 REDUCTASE"/>
    <property type="match status" value="1"/>
</dbReference>
<sequence>MFPLRPPLLRSLLTRRSLSTAPDPLPKDANWPLYLSIFGVSGLALWVYWQKTGQLQWDPVKNAQERRRGPTAALDRDEFRTFELKRKEPYNYNTSRYVFALPEKTATLLPVAACVLLKAADDETGPKDDKGRPVVRPYTPISDSRKVGEVDFLIKKYETGKFTPYLSSLEPGDKISIKGPLPKFAYEPNKFSQCGLIAGGSGITPMYQLLKHSLSIPEDKTHWTLIFANVSAKDILLKEEFDALAQAHPDRLNVVYVLDKPEKGFTGPTGYVTKELIKQHLPGPELGEKTKLFVCGPPGQVAAVAGKKAGMKQGELGGALKDLGYTEDQVFKF</sequence>
<evidence type="ECO:0000256" key="4">
    <source>
        <dbReference type="ARBA" id="ARBA00022630"/>
    </source>
</evidence>
<dbReference type="PROSITE" id="PS51384">
    <property type="entry name" value="FAD_FR"/>
    <property type="match status" value="1"/>
</dbReference>
<feature type="binding site" evidence="11">
    <location>
        <position position="161"/>
    </location>
    <ligand>
        <name>FAD</name>
        <dbReference type="ChEBI" id="CHEBI:57692"/>
    </ligand>
</feature>
<dbReference type="InterPro" id="IPR017938">
    <property type="entry name" value="Riboflavin_synthase-like_b-brl"/>
</dbReference>
<dbReference type="InterPro" id="IPR001433">
    <property type="entry name" value="OxRdtase_FAD/NAD-bd"/>
</dbReference>
<keyword evidence="8 12" id="KW-0520">NAD</keyword>
<keyword evidence="7 12" id="KW-0560">Oxidoreductase</keyword>
<dbReference type="PRINTS" id="PR00371">
    <property type="entry name" value="FPNCR"/>
</dbReference>
<evidence type="ECO:0000256" key="8">
    <source>
        <dbReference type="ARBA" id="ARBA00023027"/>
    </source>
</evidence>
<evidence type="ECO:0000256" key="12">
    <source>
        <dbReference type="RuleBase" id="RU361226"/>
    </source>
</evidence>
<dbReference type="HOGENOM" id="CLU_003827_9_1_1"/>
<dbReference type="Pfam" id="PF00175">
    <property type="entry name" value="NAD_binding_1"/>
    <property type="match status" value="1"/>
</dbReference>
<protein>
    <recommendedName>
        <fullName evidence="12">NADH-cytochrome b5 reductase</fullName>
        <ecNumber evidence="12">1.6.2.2</ecNumber>
    </recommendedName>
</protein>
<dbReference type="Gene3D" id="3.40.50.80">
    <property type="entry name" value="Nucleotide-binding domain of ferredoxin-NADP reductase (FNR) module"/>
    <property type="match status" value="1"/>
</dbReference>
<feature type="binding site" evidence="11">
    <location>
        <position position="153"/>
    </location>
    <ligand>
        <name>FAD</name>
        <dbReference type="ChEBI" id="CHEBI:57692"/>
    </ligand>
</feature>
<keyword evidence="9" id="KW-0496">Mitochondrion</keyword>
<evidence type="ECO:0000256" key="3">
    <source>
        <dbReference type="ARBA" id="ARBA00006105"/>
    </source>
</evidence>
<keyword evidence="5" id="KW-1000">Mitochondrion outer membrane</keyword>
<dbReference type="InterPro" id="IPR001709">
    <property type="entry name" value="Flavoprot_Pyr_Nucl_cyt_Rdtase"/>
</dbReference>
<evidence type="ECO:0000256" key="7">
    <source>
        <dbReference type="ARBA" id="ARBA00023002"/>
    </source>
</evidence>
<dbReference type="AlphaFoldDB" id="M5FX13"/>
<comment type="subcellular location">
    <subcellularLocation>
        <location evidence="2">Mitochondrion outer membrane</location>
        <topology evidence="2">Single-pass membrane protein</topology>
    </subcellularLocation>
</comment>
<evidence type="ECO:0000256" key="11">
    <source>
        <dbReference type="PIRSR" id="PIRSR601834-1"/>
    </source>
</evidence>
<reference evidence="14 15" key="1">
    <citation type="journal article" date="2012" name="Science">
        <title>The Paleozoic origin of enzymatic lignin decomposition reconstructed from 31 fungal genomes.</title>
        <authorList>
            <person name="Floudas D."/>
            <person name="Binder M."/>
            <person name="Riley R."/>
            <person name="Barry K."/>
            <person name="Blanchette R.A."/>
            <person name="Henrissat B."/>
            <person name="Martinez A.T."/>
            <person name="Otillar R."/>
            <person name="Spatafora J.W."/>
            <person name="Yadav J.S."/>
            <person name="Aerts A."/>
            <person name="Benoit I."/>
            <person name="Boyd A."/>
            <person name="Carlson A."/>
            <person name="Copeland A."/>
            <person name="Coutinho P.M."/>
            <person name="de Vries R.P."/>
            <person name="Ferreira P."/>
            <person name="Findley K."/>
            <person name="Foster B."/>
            <person name="Gaskell J."/>
            <person name="Glotzer D."/>
            <person name="Gorecki P."/>
            <person name="Heitman J."/>
            <person name="Hesse C."/>
            <person name="Hori C."/>
            <person name="Igarashi K."/>
            <person name="Jurgens J.A."/>
            <person name="Kallen N."/>
            <person name="Kersten P."/>
            <person name="Kohler A."/>
            <person name="Kuees U."/>
            <person name="Kumar T.K.A."/>
            <person name="Kuo A."/>
            <person name="LaButti K."/>
            <person name="Larrondo L.F."/>
            <person name="Lindquist E."/>
            <person name="Ling A."/>
            <person name="Lombard V."/>
            <person name="Lucas S."/>
            <person name="Lundell T."/>
            <person name="Martin R."/>
            <person name="McLaughlin D.J."/>
            <person name="Morgenstern I."/>
            <person name="Morin E."/>
            <person name="Murat C."/>
            <person name="Nagy L.G."/>
            <person name="Nolan M."/>
            <person name="Ohm R.A."/>
            <person name="Patyshakuliyeva A."/>
            <person name="Rokas A."/>
            <person name="Ruiz-Duenas F.J."/>
            <person name="Sabat G."/>
            <person name="Salamov A."/>
            <person name="Samejima M."/>
            <person name="Schmutz J."/>
            <person name="Slot J.C."/>
            <person name="St John F."/>
            <person name="Stenlid J."/>
            <person name="Sun H."/>
            <person name="Sun S."/>
            <person name="Syed K."/>
            <person name="Tsang A."/>
            <person name="Wiebenga A."/>
            <person name="Young D."/>
            <person name="Pisabarro A."/>
            <person name="Eastwood D.C."/>
            <person name="Martin F."/>
            <person name="Cullen D."/>
            <person name="Grigoriev I.V."/>
            <person name="Hibbett D.S."/>
        </authorList>
    </citation>
    <scope>NUCLEOTIDE SEQUENCE [LARGE SCALE GENOMIC DNA]</scope>
    <source>
        <strain evidence="14 15">DJM-731 SS1</strain>
    </source>
</reference>
<dbReference type="InterPro" id="IPR039261">
    <property type="entry name" value="FNR_nucleotide-bd"/>
</dbReference>
<dbReference type="OrthoDB" id="432685at2759"/>
<comment type="similarity">
    <text evidence="3 12">Belongs to the flavoprotein pyridine nucleotide cytochrome reductase family.</text>
</comment>
<accession>M5FX13</accession>
<evidence type="ECO:0000256" key="2">
    <source>
        <dbReference type="ARBA" id="ARBA00004572"/>
    </source>
</evidence>
<dbReference type="EMBL" id="JH795861">
    <property type="protein sequence ID" value="EJU02531.1"/>
    <property type="molecule type" value="Genomic_DNA"/>
</dbReference>
<dbReference type="Pfam" id="PF00970">
    <property type="entry name" value="FAD_binding_6"/>
    <property type="match status" value="1"/>
</dbReference>
<dbReference type="Gene3D" id="2.40.30.10">
    <property type="entry name" value="Translation factors"/>
    <property type="match status" value="1"/>
</dbReference>
<dbReference type="EC" id="1.6.2.2" evidence="12"/>
<dbReference type="CDD" id="cd06183">
    <property type="entry name" value="cyt_b5_reduct_like"/>
    <property type="match status" value="1"/>
</dbReference>
<proteinExistence type="inferred from homology"/>
<evidence type="ECO:0000259" key="13">
    <source>
        <dbReference type="PROSITE" id="PS51384"/>
    </source>
</evidence>
<dbReference type="Proteomes" id="UP000030653">
    <property type="component" value="Unassembled WGS sequence"/>
</dbReference>
<keyword evidence="5" id="KW-0472">Membrane</keyword>
<dbReference type="FunFam" id="3.40.50.80:FF:000009">
    <property type="entry name" value="NADH-cytochrome b5 reductase"/>
    <property type="match status" value="1"/>
</dbReference>
<feature type="binding site" evidence="11">
    <location>
        <position position="136"/>
    </location>
    <ligand>
        <name>FAD</name>
        <dbReference type="ChEBI" id="CHEBI:57692"/>
    </ligand>
</feature>
<dbReference type="InterPro" id="IPR008333">
    <property type="entry name" value="Cbr1-like_FAD-bd_dom"/>
</dbReference>
<dbReference type="PANTHER" id="PTHR19370:SF171">
    <property type="entry name" value="NADH-CYTOCHROME B5 REDUCTASE 2"/>
    <property type="match status" value="1"/>
</dbReference>
<feature type="domain" description="FAD-binding FR-type" evidence="13">
    <location>
        <begin position="77"/>
        <end position="187"/>
    </location>
</feature>
<feature type="binding site" evidence="11">
    <location>
        <position position="155"/>
    </location>
    <ligand>
        <name>FAD</name>
        <dbReference type="ChEBI" id="CHEBI:57692"/>
    </ligand>
</feature>
<dbReference type="OMA" id="YKANTID"/>
<dbReference type="SUPFAM" id="SSF52343">
    <property type="entry name" value="Ferredoxin reductase-like, C-terminal NADP-linked domain"/>
    <property type="match status" value="1"/>
</dbReference>
<comment type="cofactor">
    <cofactor evidence="1 11 12">
        <name>FAD</name>
        <dbReference type="ChEBI" id="CHEBI:57692"/>
    </cofactor>
</comment>
<evidence type="ECO:0000256" key="9">
    <source>
        <dbReference type="ARBA" id="ARBA00023128"/>
    </source>
</evidence>
<feature type="binding site" evidence="11">
    <location>
        <position position="138"/>
    </location>
    <ligand>
        <name>FAD</name>
        <dbReference type="ChEBI" id="CHEBI:57692"/>
    </ligand>
</feature>
<name>M5FX13_DACPD</name>
<dbReference type="InterPro" id="IPR001834">
    <property type="entry name" value="CBR-like"/>
</dbReference>
<dbReference type="PRINTS" id="PR00406">
    <property type="entry name" value="CYTB5RDTASE"/>
</dbReference>
<evidence type="ECO:0000313" key="15">
    <source>
        <dbReference type="Proteomes" id="UP000030653"/>
    </source>
</evidence>
<organism evidence="14 15">
    <name type="scientific">Dacryopinax primogenitus (strain DJM 731)</name>
    <name type="common">Brown rot fungus</name>
    <dbReference type="NCBI Taxonomy" id="1858805"/>
    <lineage>
        <taxon>Eukaryota</taxon>
        <taxon>Fungi</taxon>
        <taxon>Dikarya</taxon>
        <taxon>Basidiomycota</taxon>
        <taxon>Agaricomycotina</taxon>
        <taxon>Dacrymycetes</taxon>
        <taxon>Dacrymycetales</taxon>
        <taxon>Dacrymycetaceae</taxon>
        <taxon>Dacryopinax</taxon>
    </lineage>
</organism>
<comment type="catalytic activity">
    <reaction evidence="10 12">
        <text>2 Fe(III)-[cytochrome b5] + NADH = 2 Fe(II)-[cytochrome b5] + NAD(+) + H(+)</text>
        <dbReference type="Rhea" id="RHEA:46680"/>
        <dbReference type="Rhea" id="RHEA-COMP:10438"/>
        <dbReference type="Rhea" id="RHEA-COMP:10439"/>
        <dbReference type="ChEBI" id="CHEBI:15378"/>
        <dbReference type="ChEBI" id="CHEBI:29033"/>
        <dbReference type="ChEBI" id="CHEBI:29034"/>
        <dbReference type="ChEBI" id="CHEBI:57540"/>
        <dbReference type="ChEBI" id="CHEBI:57945"/>
        <dbReference type="EC" id="1.6.2.2"/>
    </reaction>
</comment>
<evidence type="ECO:0000256" key="10">
    <source>
        <dbReference type="ARBA" id="ARBA00047682"/>
    </source>
</evidence>
<dbReference type="SUPFAM" id="SSF63380">
    <property type="entry name" value="Riboflavin synthase domain-like"/>
    <property type="match status" value="1"/>
</dbReference>
<keyword evidence="6 11" id="KW-0274">FAD</keyword>
<gene>
    <name evidence="14" type="ORF">DACRYDRAFT_94354</name>
</gene>
<evidence type="ECO:0000256" key="6">
    <source>
        <dbReference type="ARBA" id="ARBA00022827"/>
    </source>
</evidence>